<keyword evidence="2" id="KW-1185">Reference proteome</keyword>
<reference evidence="1 2" key="1">
    <citation type="submission" date="2022-07" db="EMBL/GenBank/DDBJ databases">
        <title>Novel species in genus cellulomonas.</title>
        <authorList>
            <person name="Ye L."/>
        </authorList>
    </citation>
    <scope>NUCLEOTIDE SEQUENCE [LARGE SCALE GENOMIC DNA]</scope>
    <source>
        <strain evidence="2">zg-Y338</strain>
    </source>
</reference>
<accession>A0ABY5KZ73</accession>
<dbReference type="EMBL" id="CP101988">
    <property type="protein sequence ID" value="UUI75464.1"/>
    <property type="molecule type" value="Genomic_DNA"/>
</dbReference>
<name>A0ABY5KZ73_9CELL</name>
<evidence type="ECO:0000313" key="1">
    <source>
        <dbReference type="EMBL" id="UUI75464.1"/>
    </source>
</evidence>
<evidence type="ECO:0000313" key="2">
    <source>
        <dbReference type="Proteomes" id="UP001316189"/>
    </source>
</evidence>
<dbReference type="RefSeq" id="WP_227568440.1">
    <property type="nucleotide sequence ID" value="NZ_CP101988.1"/>
</dbReference>
<dbReference type="InterPro" id="IPR021373">
    <property type="entry name" value="DUF2993"/>
</dbReference>
<sequence length="230" mass="23573">MRRRTGLTLLLVLVLLVGVAVIVDRVAAAAAERLVATRVEQSLDVTGSPEVDIHGFPFLTQALDGSLGEVTARANSLTLDGTPLSDVDVTARGVSTRTPYAVEHAVVTGTLGSATLEHLVAERTGIEMRLAPEGDQLIAMGSALGLPWSAHLSPRAEDGEIRVDVTGVELGGVEIAAASLPGGLGDLLSDLAIPIDGLPEGMTVAEVAVVHDGVRVTATGTDVLIPTGGR</sequence>
<gene>
    <name evidence="1" type="ORF">NP064_00585</name>
</gene>
<dbReference type="Pfam" id="PF11209">
    <property type="entry name" value="LmeA"/>
    <property type="match status" value="1"/>
</dbReference>
<organism evidence="1 2">
    <name type="scientific">Cellulomonas chengniuliangii</name>
    <dbReference type="NCBI Taxonomy" id="2968084"/>
    <lineage>
        <taxon>Bacteria</taxon>
        <taxon>Bacillati</taxon>
        <taxon>Actinomycetota</taxon>
        <taxon>Actinomycetes</taxon>
        <taxon>Micrococcales</taxon>
        <taxon>Cellulomonadaceae</taxon>
        <taxon>Cellulomonas</taxon>
    </lineage>
</organism>
<protein>
    <submittedName>
        <fullName evidence="1">DUF2993 domain-containing protein</fullName>
    </submittedName>
</protein>
<dbReference type="Proteomes" id="UP001316189">
    <property type="component" value="Chromosome"/>
</dbReference>
<proteinExistence type="predicted"/>